<keyword evidence="5" id="KW-1185">Reference proteome</keyword>
<dbReference type="PANTHER" id="PTHR18964:SF149">
    <property type="entry name" value="BIFUNCTIONAL UDP-N-ACETYLGLUCOSAMINE 2-EPIMERASE_N-ACETYLMANNOSAMINE KINASE"/>
    <property type="match status" value="1"/>
</dbReference>
<comment type="similarity">
    <text evidence="2">Belongs to the ROK (NagC/XylR) family.</text>
</comment>
<protein>
    <submittedName>
        <fullName evidence="4">N-acetylglucosamine repressor</fullName>
    </submittedName>
</protein>
<dbReference type="SUPFAM" id="SSF46785">
    <property type="entry name" value="Winged helix' DNA-binding domain"/>
    <property type="match status" value="1"/>
</dbReference>
<evidence type="ECO:0000256" key="3">
    <source>
        <dbReference type="ARBA" id="ARBA00022629"/>
    </source>
</evidence>
<comment type="function">
    <text evidence="1">Transcriptional repressor of xylose-utilizing enzymes.</text>
</comment>
<dbReference type="PANTHER" id="PTHR18964">
    <property type="entry name" value="ROK (REPRESSOR, ORF, KINASE) FAMILY"/>
    <property type="match status" value="1"/>
</dbReference>
<reference evidence="4" key="2">
    <citation type="journal article" date="2021" name="J Anim Sci Technol">
        <title>Complete genome sequence of Paenibacillus konkukensis sp. nov. SK3146 as a potential probiotic strain.</title>
        <authorList>
            <person name="Jung H.I."/>
            <person name="Park S."/>
            <person name="Niu K.M."/>
            <person name="Lee S.W."/>
            <person name="Kothari D."/>
            <person name="Yi K.J."/>
            <person name="Kim S.K."/>
        </authorList>
    </citation>
    <scope>NUCLEOTIDE SEQUENCE</scope>
    <source>
        <strain evidence="4">SK3146</strain>
    </source>
</reference>
<dbReference type="InterPro" id="IPR043129">
    <property type="entry name" value="ATPase_NBD"/>
</dbReference>
<reference evidence="4" key="1">
    <citation type="submission" date="2018-02" db="EMBL/GenBank/DDBJ databases">
        <authorList>
            <person name="Kim S.-K."/>
            <person name="Jung H.-I."/>
            <person name="Lee S.-W."/>
        </authorList>
    </citation>
    <scope>NUCLEOTIDE SEQUENCE</scope>
    <source>
        <strain evidence="4">SK3146</strain>
    </source>
</reference>
<evidence type="ECO:0000313" key="4">
    <source>
        <dbReference type="EMBL" id="UQZ82808.1"/>
    </source>
</evidence>
<dbReference type="CDD" id="cd24076">
    <property type="entry name" value="ASKHA_ATPase_ROK_BsXylR-like"/>
    <property type="match status" value="1"/>
</dbReference>
<dbReference type="Gene3D" id="3.30.420.40">
    <property type="match status" value="2"/>
</dbReference>
<dbReference type="Pfam" id="PF13412">
    <property type="entry name" value="HTH_24"/>
    <property type="match status" value="1"/>
</dbReference>
<dbReference type="InterPro" id="IPR036388">
    <property type="entry name" value="WH-like_DNA-bd_sf"/>
</dbReference>
<name>A0ABY4RL00_9BACL</name>
<dbReference type="Pfam" id="PF00480">
    <property type="entry name" value="ROK"/>
    <property type="match status" value="1"/>
</dbReference>
<dbReference type="Proteomes" id="UP001057134">
    <property type="component" value="Chromosome"/>
</dbReference>
<accession>A0ABY4RL00</accession>
<dbReference type="InterPro" id="IPR036390">
    <property type="entry name" value="WH_DNA-bd_sf"/>
</dbReference>
<dbReference type="EMBL" id="CP027059">
    <property type="protein sequence ID" value="UQZ82808.1"/>
    <property type="molecule type" value="Genomic_DNA"/>
</dbReference>
<gene>
    <name evidence="4" type="primary">nagC_1</name>
    <name evidence="4" type="ORF">SK3146_01968</name>
</gene>
<evidence type="ECO:0000256" key="2">
    <source>
        <dbReference type="ARBA" id="ARBA00006479"/>
    </source>
</evidence>
<evidence type="ECO:0000313" key="5">
    <source>
        <dbReference type="Proteomes" id="UP001057134"/>
    </source>
</evidence>
<organism evidence="4 5">
    <name type="scientific">Paenibacillus konkukensis</name>
    <dbReference type="NCBI Taxonomy" id="2020716"/>
    <lineage>
        <taxon>Bacteria</taxon>
        <taxon>Bacillati</taxon>
        <taxon>Bacillota</taxon>
        <taxon>Bacilli</taxon>
        <taxon>Bacillales</taxon>
        <taxon>Paenibacillaceae</taxon>
        <taxon>Paenibacillus</taxon>
    </lineage>
</organism>
<dbReference type="InterPro" id="IPR049874">
    <property type="entry name" value="ROK_cs"/>
</dbReference>
<dbReference type="PROSITE" id="PS01125">
    <property type="entry name" value="ROK"/>
    <property type="match status" value="1"/>
</dbReference>
<evidence type="ECO:0000256" key="1">
    <source>
        <dbReference type="ARBA" id="ARBA00002486"/>
    </source>
</evidence>
<keyword evidence="3" id="KW-0859">Xylose metabolism</keyword>
<dbReference type="SUPFAM" id="SSF53067">
    <property type="entry name" value="Actin-like ATPase domain"/>
    <property type="match status" value="1"/>
</dbReference>
<proteinExistence type="inferred from homology"/>
<dbReference type="Gene3D" id="1.10.10.10">
    <property type="entry name" value="Winged helix-like DNA-binding domain superfamily/Winged helix DNA-binding domain"/>
    <property type="match status" value="1"/>
</dbReference>
<keyword evidence="3" id="KW-0119">Carbohydrate metabolism</keyword>
<sequence>MVDTVKRGTMSGDSSLLKSINKSTLLGLVKLHAPISRAELAKRTKLTRATVSALVEELIAEHWIMETGIGASSGGRKPMMLEMNHEAGHIIGVDLRSTNMLFIVTDRGGRIVRKALYPYEQAADAERVLLQLIRLLKRERQALPASPLGLVGVGIGIHGFVEYPSSRILFVPQTGWKKLDWKEALEGELGLPVIIDNEANLAALGELEYGAAADCSDMLYLSVGAGIGAGLVLHGELFRGYNGYAGEVGHTTMELNGRPCSCGNLGCWEMYASEKAIAGALGLEYTPDFTAVLLKLLQAGEAEATAAVGKAGLRLGVGIGNMMHTLNPQMIVIGNAMGQYAPWINESIHESLASRFSYISSFNVQVTYSRLGEDCCALGAVSAVIRDKMRLQ</sequence>
<dbReference type="InterPro" id="IPR000600">
    <property type="entry name" value="ROK"/>
</dbReference>